<name>H6RQZ3_BLASD</name>
<dbReference type="SUPFAM" id="SSF52172">
    <property type="entry name" value="CheY-like"/>
    <property type="match status" value="1"/>
</dbReference>
<organism evidence="3 4">
    <name type="scientific">Blastococcus saxobsidens (strain DD2)</name>
    <dbReference type="NCBI Taxonomy" id="1146883"/>
    <lineage>
        <taxon>Bacteria</taxon>
        <taxon>Bacillati</taxon>
        <taxon>Actinomycetota</taxon>
        <taxon>Actinomycetes</taxon>
        <taxon>Geodermatophilales</taxon>
        <taxon>Geodermatophilaceae</taxon>
        <taxon>Blastococcus</taxon>
    </lineage>
</organism>
<dbReference type="PROSITE" id="PS50110">
    <property type="entry name" value="RESPONSE_REGULATORY"/>
    <property type="match status" value="1"/>
</dbReference>
<dbReference type="HOGENOM" id="CLU_000445_69_15_11"/>
<dbReference type="InterPro" id="IPR001789">
    <property type="entry name" value="Sig_transdc_resp-reg_receiver"/>
</dbReference>
<evidence type="ECO:0000313" key="4">
    <source>
        <dbReference type="Proteomes" id="UP000007517"/>
    </source>
</evidence>
<dbReference type="eggNOG" id="COG2197">
    <property type="taxonomic scope" value="Bacteria"/>
</dbReference>
<dbReference type="PANTHER" id="PTHR45566">
    <property type="entry name" value="HTH-TYPE TRANSCRIPTIONAL REGULATOR YHJB-RELATED"/>
    <property type="match status" value="1"/>
</dbReference>
<feature type="domain" description="Response regulatory" evidence="2">
    <location>
        <begin position="15"/>
        <end position="131"/>
    </location>
</feature>
<dbReference type="Proteomes" id="UP000007517">
    <property type="component" value="Chromosome"/>
</dbReference>
<dbReference type="Gene3D" id="3.40.50.2300">
    <property type="match status" value="1"/>
</dbReference>
<dbReference type="GO" id="GO:0000160">
    <property type="term" value="P:phosphorelay signal transduction system"/>
    <property type="evidence" value="ECO:0007669"/>
    <property type="project" value="InterPro"/>
</dbReference>
<keyword evidence="1" id="KW-0597">Phosphoprotein</keyword>
<dbReference type="InterPro" id="IPR058245">
    <property type="entry name" value="NreC/VraR/RcsB-like_REC"/>
</dbReference>
<dbReference type="InterPro" id="IPR051015">
    <property type="entry name" value="EvgA-like"/>
</dbReference>
<dbReference type="STRING" id="1146883.BLASA_1958"/>
<evidence type="ECO:0000256" key="1">
    <source>
        <dbReference type="PROSITE-ProRule" id="PRU00169"/>
    </source>
</evidence>
<keyword evidence="4" id="KW-1185">Reference proteome</keyword>
<dbReference type="SMART" id="SM00448">
    <property type="entry name" value="REC"/>
    <property type="match status" value="1"/>
</dbReference>
<dbReference type="PANTHER" id="PTHR45566:SF2">
    <property type="entry name" value="NARL SUBFAMILY"/>
    <property type="match status" value="1"/>
</dbReference>
<dbReference type="Pfam" id="PF00072">
    <property type="entry name" value="Response_reg"/>
    <property type="match status" value="1"/>
</dbReference>
<dbReference type="AlphaFoldDB" id="H6RQZ3"/>
<evidence type="ECO:0000259" key="2">
    <source>
        <dbReference type="PROSITE" id="PS50110"/>
    </source>
</evidence>
<proteinExistence type="predicted"/>
<protein>
    <submittedName>
        <fullName evidence="3">Putative response regulator (CheY homolog)</fullName>
    </submittedName>
</protein>
<reference evidence="4" key="2">
    <citation type="submission" date="2012-02" db="EMBL/GenBank/DDBJ databases">
        <title>Complete genome sequence of Blastococcus saxobsidens strain DD2.</title>
        <authorList>
            <person name="Genoscope."/>
        </authorList>
    </citation>
    <scope>NUCLEOTIDE SEQUENCE [LARGE SCALE GENOMIC DNA]</scope>
    <source>
        <strain evidence="4">DD2</strain>
    </source>
</reference>
<feature type="modified residue" description="4-aspartylphosphate" evidence="1">
    <location>
        <position position="66"/>
    </location>
</feature>
<dbReference type="InterPro" id="IPR011006">
    <property type="entry name" value="CheY-like_superfamily"/>
</dbReference>
<gene>
    <name evidence="3" type="ordered locus">BLASA_1958</name>
</gene>
<dbReference type="EMBL" id="FO117623">
    <property type="protein sequence ID" value="CCG02872.1"/>
    <property type="molecule type" value="Genomic_DNA"/>
</dbReference>
<evidence type="ECO:0000313" key="3">
    <source>
        <dbReference type="EMBL" id="CCG02872.1"/>
    </source>
</evidence>
<dbReference type="CDD" id="cd17535">
    <property type="entry name" value="REC_NarL-like"/>
    <property type="match status" value="1"/>
</dbReference>
<dbReference type="RefSeq" id="WP_014375755.1">
    <property type="nucleotide sequence ID" value="NC_016943.1"/>
</dbReference>
<dbReference type="OrthoDB" id="9793421at2"/>
<dbReference type="KEGG" id="bsd:BLASA_1958"/>
<sequence>MPARRDPSDPVAEIRVLVVDDHPTVRAAVLDLLESTDGIVAVGEASDGQEALHLAEAVDPDVVLMDLTMPRMSGIEATRRLNHARPGARVLIFSAAVGRDVVRAAREAGAAGFIAKGGRGANLIRAIRTVSAGRCAWPAWARTV</sequence>
<accession>H6RQZ3</accession>
<reference evidence="3 4" key="1">
    <citation type="journal article" date="2012" name="J. Bacteriol.">
        <title>Genome Sequence of Blastococcus saxobsidens DD2, a Stone-Inhabiting Bacterium.</title>
        <authorList>
            <person name="Chouaia B."/>
            <person name="Crotti E."/>
            <person name="Brusetti L."/>
            <person name="Daffonchio D."/>
            <person name="Essoussi I."/>
            <person name="Nouioui I."/>
            <person name="Sbissi I."/>
            <person name="Ghodhbane-Gtari F."/>
            <person name="Gtari M."/>
            <person name="Vacherie B."/>
            <person name="Barbe V."/>
            <person name="Medigue C."/>
            <person name="Gury J."/>
            <person name="Pujic P."/>
            <person name="Normand P."/>
        </authorList>
    </citation>
    <scope>NUCLEOTIDE SEQUENCE [LARGE SCALE GENOMIC DNA]</scope>
    <source>
        <strain evidence="3 4">DD2</strain>
    </source>
</reference>